<dbReference type="EMBL" id="BMNM01000002">
    <property type="protein sequence ID" value="GGI73616.1"/>
    <property type="molecule type" value="Genomic_DNA"/>
</dbReference>
<organism evidence="1 2">
    <name type="scientific">Vulcanisaeta souniana JCM 11219</name>
    <dbReference type="NCBI Taxonomy" id="1293586"/>
    <lineage>
        <taxon>Archaea</taxon>
        <taxon>Thermoproteota</taxon>
        <taxon>Thermoprotei</taxon>
        <taxon>Thermoproteales</taxon>
        <taxon>Thermoproteaceae</taxon>
        <taxon>Vulcanisaeta</taxon>
    </lineage>
</organism>
<evidence type="ECO:0000313" key="2">
    <source>
        <dbReference type="Proteomes" id="UP000657075"/>
    </source>
</evidence>
<dbReference type="Proteomes" id="UP000657075">
    <property type="component" value="Unassembled WGS sequence"/>
</dbReference>
<protein>
    <submittedName>
        <fullName evidence="1">Uncharacterized protein</fullName>
    </submittedName>
</protein>
<name>A0A830EI15_9CREN</name>
<reference evidence="1" key="2">
    <citation type="submission" date="2020-09" db="EMBL/GenBank/DDBJ databases">
        <authorList>
            <person name="Sun Q."/>
            <person name="Ohkuma M."/>
        </authorList>
    </citation>
    <scope>NUCLEOTIDE SEQUENCE</scope>
    <source>
        <strain evidence="1">JCM 11219</strain>
    </source>
</reference>
<comment type="caution">
    <text evidence="1">The sequence shown here is derived from an EMBL/GenBank/DDBJ whole genome shotgun (WGS) entry which is preliminary data.</text>
</comment>
<sequence length="57" mass="6513">MISLRDVTWAIWCKWLSMGVLRISIAVIYLDDLILKIVISLSQYIKPLKVGLIHTTA</sequence>
<evidence type="ECO:0000313" key="1">
    <source>
        <dbReference type="EMBL" id="GGI73616.1"/>
    </source>
</evidence>
<reference evidence="1" key="1">
    <citation type="journal article" date="2014" name="Int. J. Syst. Evol. Microbiol.">
        <title>Complete genome sequence of Corynebacterium casei LMG S-19264T (=DSM 44701T), isolated from a smear-ripened cheese.</title>
        <authorList>
            <consortium name="US DOE Joint Genome Institute (JGI-PGF)"/>
            <person name="Walter F."/>
            <person name="Albersmeier A."/>
            <person name="Kalinowski J."/>
            <person name="Ruckert C."/>
        </authorList>
    </citation>
    <scope>NUCLEOTIDE SEQUENCE</scope>
    <source>
        <strain evidence="1">JCM 11219</strain>
    </source>
</reference>
<proteinExistence type="predicted"/>
<accession>A0A830EI15</accession>
<dbReference type="AlphaFoldDB" id="A0A830EI15"/>
<gene>
    <name evidence="1" type="ORF">GCM10007112_08070</name>
</gene>